<organism evidence="1 2">
    <name type="scientific">Wallemia ichthyophaga</name>
    <dbReference type="NCBI Taxonomy" id="245174"/>
    <lineage>
        <taxon>Eukaryota</taxon>
        <taxon>Fungi</taxon>
        <taxon>Dikarya</taxon>
        <taxon>Basidiomycota</taxon>
        <taxon>Wallemiomycotina</taxon>
        <taxon>Wallemiomycetes</taxon>
        <taxon>Wallemiales</taxon>
        <taxon>Wallemiaceae</taxon>
        <taxon>Wallemia</taxon>
    </lineage>
</organism>
<accession>A0A4T0JJ49</accession>
<evidence type="ECO:0000313" key="1">
    <source>
        <dbReference type="EMBL" id="TIB43103.1"/>
    </source>
</evidence>
<comment type="caution">
    <text evidence="1">The sequence shown here is derived from an EMBL/GenBank/DDBJ whole genome shotgun (WGS) entry which is preliminary data.</text>
</comment>
<dbReference type="InterPro" id="IPR007528">
    <property type="entry name" value="RINT1_Tip20"/>
</dbReference>
<dbReference type="GO" id="GO:0060628">
    <property type="term" value="P:regulation of ER to Golgi vesicle-mediated transport"/>
    <property type="evidence" value="ECO:0007669"/>
    <property type="project" value="TreeGrafter"/>
</dbReference>
<dbReference type="AlphaFoldDB" id="A0A4T0JJ49"/>
<reference evidence="1 2" key="1">
    <citation type="submission" date="2019-03" db="EMBL/GenBank/DDBJ databases">
        <title>Sequencing 23 genomes of Wallemia ichthyophaga.</title>
        <authorList>
            <person name="Gostincar C."/>
        </authorList>
    </citation>
    <scope>NUCLEOTIDE SEQUENCE [LARGE SCALE GENOMIC DNA]</scope>
    <source>
        <strain evidence="1 2">EXF-6200</strain>
    </source>
</reference>
<gene>
    <name evidence="1" type="ORF">E3P86_00080</name>
</gene>
<dbReference type="GO" id="GO:0006890">
    <property type="term" value="P:retrograde vesicle-mediated transport, Golgi to endoplasmic reticulum"/>
    <property type="evidence" value="ECO:0007669"/>
    <property type="project" value="InterPro"/>
</dbReference>
<sequence length="709" mass="82021">MDALKMDVEDQVIRKLEKSELLRDLNVSKDFNDFSEYTSKLGVLSLSNVELNHQFNQLLSNYNQHDKTYDLKAELIELKQLKAYNHWLLDLIQLGKLLDDLAINFDINNYNSIRLMELELLRKYNNHEYISKLKQNTFNKIKDDMISSLVNDLTRLGYPNDEIRPLNLENYPSFTLNLITYTPASSINLNIINYITDNIIKHRRFLSSEIQHLTPHDNTLNSYVDQLIQLTKGKFVRSIPSMLGVPNILTHTIHQCLKFDQFLLSHELSTNAVISNAFLDNGDWFNSWLDSETRLANDTFQSIISSTNAWSFIQQTSCSDNEDDFSLDTKSSINCTVSAQKTLDLIEAITGEYFLSNITSSERSLDRYRPLPSLQQRANFLIKVQLPLIEKYGNKLTMSLDAFESYSSTFIAAMSSVPGSFGEKHKSNQEDSLGSSTLTKLIKIILNAQYFSQVISDLGEDIFFLELWDHFTASSPTDNGTFEKTIFSELASMFNTLSQRAQTILIGHTASSVMLSFDDYLKSRLWNLDIQPEKDEYSQELSKSYSILKHHLVVIHEELSYSYRIVTKVLIKEISNTVMQSIRRSIFELHQQFSHPSSQQFLNDVINFTKLNTPHSDITFNSFIPLIDRLILLSLPSKQTDENLKERTLSKAMQYAWEDDSTHYNRWCRQLHLNDLAMVGCAGNFEDRRFTVDHVEAQRILRMRVECWR</sequence>
<dbReference type="PANTHER" id="PTHR13520:SF0">
    <property type="entry name" value="RAD50-INTERACTING PROTEIN 1"/>
    <property type="match status" value="1"/>
</dbReference>
<proteinExistence type="predicted"/>
<dbReference type="GO" id="GO:0006888">
    <property type="term" value="P:endoplasmic reticulum to Golgi vesicle-mediated transport"/>
    <property type="evidence" value="ECO:0007669"/>
    <property type="project" value="InterPro"/>
</dbReference>
<evidence type="ECO:0000313" key="2">
    <source>
        <dbReference type="Proteomes" id="UP000310689"/>
    </source>
</evidence>
<dbReference type="Pfam" id="PF04437">
    <property type="entry name" value="RINT1_TIP1"/>
    <property type="match status" value="1"/>
</dbReference>
<evidence type="ECO:0008006" key="3">
    <source>
        <dbReference type="Google" id="ProtNLM"/>
    </source>
</evidence>
<dbReference type="PANTHER" id="PTHR13520">
    <property type="entry name" value="RAD50-INTERACTING PROTEIN 1 RINT-1"/>
    <property type="match status" value="1"/>
</dbReference>
<protein>
    <recommendedName>
        <fullName evidence="3">RAD50-interacting protein 1</fullName>
    </recommendedName>
</protein>
<dbReference type="GO" id="GO:0070939">
    <property type="term" value="C:Dsl1/NZR complex"/>
    <property type="evidence" value="ECO:0007669"/>
    <property type="project" value="InterPro"/>
</dbReference>
<name>A0A4T0JJ49_WALIC</name>
<dbReference type="Proteomes" id="UP000310689">
    <property type="component" value="Unassembled WGS sequence"/>
</dbReference>
<dbReference type="EMBL" id="SPOI01000002">
    <property type="protein sequence ID" value="TIB43103.1"/>
    <property type="molecule type" value="Genomic_DNA"/>
</dbReference>
<dbReference type="PROSITE" id="PS51386">
    <property type="entry name" value="RINT1_TIP20"/>
    <property type="match status" value="1"/>
</dbReference>